<dbReference type="InterPro" id="IPR056823">
    <property type="entry name" value="TEN-like_YD-shell"/>
</dbReference>
<gene>
    <name evidence="6" type="ORF">AB5J54_19780</name>
</gene>
<protein>
    <submittedName>
        <fullName evidence="6">DUF6531 domain-containing protein</fullName>
    </submittedName>
</protein>
<reference evidence="6" key="1">
    <citation type="submission" date="2024-07" db="EMBL/GenBank/DDBJ databases">
        <authorList>
            <person name="Yu S.T."/>
        </authorList>
    </citation>
    <scope>NUCLEOTIDE SEQUENCE</scope>
    <source>
        <strain evidence="6">R44</strain>
    </source>
</reference>
<feature type="domain" description="Teneurin-like YD-shell" evidence="4">
    <location>
        <begin position="1142"/>
        <end position="1392"/>
    </location>
</feature>
<dbReference type="Pfam" id="PF20148">
    <property type="entry name" value="DUF6531"/>
    <property type="match status" value="1"/>
</dbReference>
<dbReference type="PANTHER" id="PTHR32305">
    <property type="match status" value="1"/>
</dbReference>
<dbReference type="Pfam" id="PF25023">
    <property type="entry name" value="TEN_YD-shell"/>
    <property type="match status" value="2"/>
</dbReference>
<dbReference type="Gene3D" id="2.180.10.10">
    <property type="entry name" value="RHS repeat-associated core"/>
    <property type="match status" value="2"/>
</dbReference>
<evidence type="ECO:0000259" key="5">
    <source>
        <dbReference type="Pfam" id="PF25547"/>
    </source>
</evidence>
<keyword evidence="1" id="KW-0677">Repeat</keyword>
<proteinExistence type="predicted"/>
<feature type="compositionally biased region" description="Basic and acidic residues" evidence="2">
    <location>
        <begin position="367"/>
        <end position="378"/>
    </location>
</feature>
<name>A0AB39SY85_9ACTN</name>
<accession>A0AB39SY85</accession>
<dbReference type="RefSeq" id="WP_369145245.1">
    <property type="nucleotide sequence ID" value="NZ_CP163444.1"/>
</dbReference>
<dbReference type="InterPro" id="IPR050708">
    <property type="entry name" value="T6SS_VgrG/RHS"/>
</dbReference>
<dbReference type="PANTHER" id="PTHR32305:SF15">
    <property type="entry name" value="PROTEIN RHSA-RELATED"/>
    <property type="match status" value="1"/>
</dbReference>
<evidence type="ECO:0000256" key="1">
    <source>
        <dbReference type="ARBA" id="ARBA00022737"/>
    </source>
</evidence>
<dbReference type="InterPro" id="IPR022385">
    <property type="entry name" value="Rhs_assc_core"/>
</dbReference>
<dbReference type="EMBL" id="CP163444">
    <property type="protein sequence ID" value="XDQ72602.1"/>
    <property type="molecule type" value="Genomic_DNA"/>
</dbReference>
<sequence length="1572" mass="171154">MAVTVPGWADTLLDLIGVAWPNVDEDAYRDMADALREFASDLEDDGQLANNHVQRLLSSGHGEALDALNGHWGKVKDKHIKDIASAARTIAGGVDAAATAVEVMKGAALVQLGYLASEAGIALSLIPVTGGLSALIGAGAMRATQEVVKRLIKECMEEAVSYIVSAMTEPAVAALENLAADLVVQLGATALGLQDGVNLDQAKQAGADGFKDGVQSSKDALKLASAGGSGGGPGGGKGFSIDHAEHDHAGTQLNGVSVAIHGKTSGKLTRARSHHGRTRGRDSIAQALDPVLDKAMDALAKSATTMGDHVGKTLPKAVKQISVDHKNHDDDVRVRLANERRKHEDGGGKGPGGGPNDKRGPSAVKPDSMKDAKDDPRGKGTPVNTRRCATDPVDIASGEMILAQTDLALPGVLPLILRRTHLSGYRYGQLFGRSWASTLDERIELDPRGGALLAREDGSVLVYPRLPQAEDDEVWPVEGARLPLSLADAGALGEVTYAMRDPHAGITRHYTGNPFRGTLYYWLRSIEDRHGNVVHIQRGDDGLPSSVVHEGGYRALVLTDPEAGRVTGLSLYAPEGARTLASFGYDPFGNLDTVTNCSGRPLRFTYDDQARVTSWTDRKGAVYRYVYDSAGRVVETIGPDGFLSSRFAYETDAATGHRLTRFTDSTGAVAVVRLNELGQVVAETDPLGNTVLRSWDRHDNLLSRTDPLGNEAHFTWDDHADLTRIRFPDGTEATTAYDALHLPVAVTGPDGTTWRQTFDARGNRTELLAPDGAVTRFTHDAFGALTARTGPDGATERFTTDDAGVTLTTTDALGHTYAVARDAYGRPVRGTDPTGAVTAMEWTPEGWLSRLTGPDGSTESWTWDEEGNCASHTDATGATTRFEYGHFDLLTARTGADGARYAFRYDTELRLTEVLGPQGLTWTYVYDAAGRLVSETDFDDRTVRYAYDACGRLVARTGPLGDTTTLTYDVCGRLLTKEIAGRTTRYVYDAAGRITSVTSPDSTLTLERDALGRVLAETVDGRTLRYERDAAGRVVSRTTPTGAVSTFAYDATGQRTELVSGGHALRFGRDARGRELSRVFGEADRPVTLASEWNAAGRLAGQTLTGPRGELRSRGYAYRADGCPEEVTDRLTGRVTLFGLDVVGRPTEVTADDWSERYTYDAMGNQTHAEWPDRALRDEGRGARSYGGTRVLAAGAVRYEYDDAGRVVLRQRTRLSRKPETWHYTWDAEDRLTACRTPDGTLWTYAYDPLGRRTAKHRMAEDGRTVVQSVRFTWDGSRLVEQTDSAQGTALTWDYDGRRPLAQLERRTDTEESRFFAIVTDLIGTPSELVDEDGEVAWHSRTTVWGHTTWNRDAVAYTPLRFPGQYDDPETGLHYNLHRHYDPATARYTSPDPLGLGPAPNPVAYVLNPHVRMDPEGLIAKGCTEDGGWYSGLQPANLKNDDGTRRTDVDMEINHIPAKDSYAHLDQAGFRKTKSGGAGMGPAIRMEYDDHRGVTSTGSSKEADQWRADQRALIDAGRWDEAMMMDINEIRDLYGDKYDTHIADMIDSLKHNRKFQKMLADRGWTIDYDILK</sequence>
<dbReference type="Pfam" id="PF25547">
    <property type="entry name" value="WXG100_2"/>
    <property type="match status" value="1"/>
</dbReference>
<evidence type="ECO:0000259" key="4">
    <source>
        <dbReference type="Pfam" id="PF25023"/>
    </source>
</evidence>
<feature type="region of interest" description="Disordered" evidence="2">
    <location>
        <begin position="264"/>
        <end position="284"/>
    </location>
</feature>
<dbReference type="PRINTS" id="PR00394">
    <property type="entry name" value="RHSPROTEIN"/>
</dbReference>
<dbReference type="NCBIfam" id="TIGR01643">
    <property type="entry name" value="YD_repeat_2x"/>
    <property type="match status" value="13"/>
</dbReference>
<feature type="region of interest" description="Disordered" evidence="2">
    <location>
        <begin position="338"/>
        <end position="390"/>
    </location>
</feature>
<feature type="domain" description="DUF6531" evidence="3">
    <location>
        <begin position="391"/>
        <end position="463"/>
    </location>
</feature>
<dbReference type="NCBIfam" id="TIGR03696">
    <property type="entry name" value="Rhs_assc_core"/>
    <property type="match status" value="1"/>
</dbReference>
<evidence type="ECO:0000259" key="3">
    <source>
        <dbReference type="Pfam" id="PF20148"/>
    </source>
</evidence>
<feature type="domain" description="Outer membrane channel protein CpnT-like N-terminal" evidence="5">
    <location>
        <begin position="18"/>
        <end position="130"/>
    </location>
</feature>
<dbReference type="InterPro" id="IPR045351">
    <property type="entry name" value="DUF6531"/>
</dbReference>
<feature type="compositionally biased region" description="Gly residues" evidence="2">
    <location>
        <begin position="227"/>
        <end position="238"/>
    </location>
</feature>
<evidence type="ECO:0000313" key="6">
    <source>
        <dbReference type="EMBL" id="XDQ72602.1"/>
    </source>
</evidence>
<feature type="region of interest" description="Disordered" evidence="2">
    <location>
        <begin position="223"/>
        <end position="243"/>
    </location>
</feature>
<dbReference type="InterPro" id="IPR006530">
    <property type="entry name" value="YD"/>
</dbReference>
<evidence type="ECO:0000256" key="2">
    <source>
        <dbReference type="SAM" id="MobiDB-lite"/>
    </source>
</evidence>
<feature type="compositionally biased region" description="Basic and acidic residues" evidence="2">
    <location>
        <begin position="338"/>
        <end position="347"/>
    </location>
</feature>
<feature type="domain" description="Teneurin-like YD-shell" evidence="4">
    <location>
        <begin position="525"/>
        <end position="701"/>
    </location>
</feature>
<dbReference type="InterPro" id="IPR057746">
    <property type="entry name" value="CpnT-like_N"/>
</dbReference>
<feature type="compositionally biased region" description="Basic residues" evidence="2">
    <location>
        <begin position="269"/>
        <end position="278"/>
    </location>
</feature>
<organism evidence="6">
    <name type="scientific">Streptomyces sp. R44</name>
    <dbReference type="NCBI Taxonomy" id="3238633"/>
    <lineage>
        <taxon>Bacteria</taxon>
        <taxon>Bacillati</taxon>
        <taxon>Actinomycetota</taxon>
        <taxon>Actinomycetes</taxon>
        <taxon>Kitasatosporales</taxon>
        <taxon>Streptomycetaceae</taxon>
        <taxon>Streptomyces</taxon>
    </lineage>
</organism>
<dbReference type="Pfam" id="PF05593">
    <property type="entry name" value="RHS_repeat"/>
    <property type="match status" value="6"/>
</dbReference>
<dbReference type="InterPro" id="IPR031325">
    <property type="entry name" value="RHS_repeat"/>
</dbReference>